<name>A0A2H3NI57_9BACT</name>
<accession>A0A2H3NI57</accession>
<feature type="signal peptide" evidence="3">
    <location>
        <begin position="1"/>
        <end position="42"/>
    </location>
</feature>
<organism evidence="4 5">
    <name type="scientific">Longimonas halophila</name>
    <dbReference type="NCBI Taxonomy" id="1469170"/>
    <lineage>
        <taxon>Bacteria</taxon>
        <taxon>Pseudomonadati</taxon>
        <taxon>Rhodothermota</taxon>
        <taxon>Rhodothermia</taxon>
        <taxon>Rhodothermales</taxon>
        <taxon>Salisaetaceae</taxon>
        <taxon>Longimonas</taxon>
    </lineage>
</organism>
<dbReference type="PANTHER" id="PTHR44103:SF1">
    <property type="entry name" value="PROPROTEIN CONVERTASE P"/>
    <property type="match status" value="1"/>
</dbReference>
<gene>
    <name evidence="4" type="ORF">CRI93_14825</name>
</gene>
<evidence type="ECO:0008006" key="6">
    <source>
        <dbReference type="Google" id="ProtNLM"/>
    </source>
</evidence>
<dbReference type="AlphaFoldDB" id="A0A2H3NI57"/>
<proteinExistence type="predicted"/>
<evidence type="ECO:0000313" key="5">
    <source>
        <dbReference type="Proteomes" id="UP000221024"/>
    </source>
</evidence>
<protein>
    <recommendedName>
        <fullName evidence="6">VCBS repeat-containing protein</fullName>
    </recommendedName>
</protein>
<dbReference type="SUPFAM" id="SSF69318">
    <property type="entry name" value="Integrin alpha N-terminal domain"/>
    <property type="match status" value="1"/>
</dbReference>
<feature type="chain" id="PRO_5013655656" description="VCBS repeat-containing protein" evidence="3">
    <location>
        <begin position="43"/>
        <end position="565"/>
    </location>
</feature>
<dbReference type="Gene3D" id="2.130.10.130">
    <property type="entry name" value="Integrin alpha, N-terminal"/>
    <property type="match status" value="2"/>
</dbReference>
<dbReference type="InterPro" id="IPR028994">
    <property type="entry name" value="Integrin_alpha_N"/>
</dbReference>
<keyword evidence="1 3" id="KW-0732">Signal</keyword>
<evidence type="ECO:0000313" key="4">
    <source>
        <dbReference type="EMBL" id="PEN04630.1"/>
    </source>
</evidence>
<feature type="region of interest" description="Disordered" evidence="2">
    <location>
        <begin position="371"/>
        <end position="408"/>
    </location>
</feature>
<dbReference type="Pfam" id="PF13517">
    <property type="entry name" value="FG-GAP_3"/>
    <property type="match status" value="3"/>
</dbReference>
<dbReference type="OrthoDB" id="9816120at2"/>
<reference evidence="4 5" key="1">
    <citation type="submission" date="2017-10" db="EMBL/GenBank/DDBJ databases">
        <title>Draft genome of Longimonas halophila.</title>
        <authorList>
            <person name="Goh K.M."/>
            <person name="Shamsir M.S."/>
            <person name="Lim S.W."/>
        </authorList>
    </citation>
    <scope>NUCLEOTIDE SEQUENCE [LARGE SCALE GENOMIC DNA]</scope>
    <source>
        <strain evidence="4 5">KCTC 42399</strain>
    </source>
</reference>
<dbReference type="PANTHER" id="PTHR44103">
    <property type="entry name" value="PROPROTEIN CONVERTASE P"/>
    <property type="match status" value="1"/>
</dbReference>
<feature type="compositionally biased region" description="Polar residues" evidence="2">
    <location>
        <begin position="396"/>
        <end position="408"/>
    </location>
</feature>
<dbReference type="EMBL" id="PDEP01000024">
    <property type="protein sequence ID" value="PEN04630.1"/>
    <property type="molecule type" value="Genomic_DNA"/>
</dbReference>
<sequence>MSAHPASLGATLRVQRFSFRQASWRLALLASALLVSALQADAQPFAEQPFPTQPFPGQLFSSQPFADSFEITTDADGAFSVHGADIDGDGDEDVLSTSLFDDTIAWYRNGDATGGDGDGSAWTQTEITTKVDFPTSVYAVDLDGDGDADVVSASLRDDTITFYRNGDATSGDGDGSTWTETAITTKANGAVSVYAADIDGDGDQDVLSASQMDDTIALYRNGDATSGDGDGSTWTQMEITTKAEGAYSVHAADIDGDGDQDVLSASIRDDTIAFYRNGDATSGDGDGSAWTETEITTEADRAYDVYAADIDGDGDQDVLSASEGDDTIAWYRNGNATSNGVTNGNGDGSMWTEIEIAVKVDFARGVHAADIDGDGDQDALSASNGDDTIAFHRNGDATSGNGDGSTWTETEITTKANGAVSVYAADLDGDGDEDVLSASQTDDTIAWYENLRVDDRRIDDAASVELTRFTAERESEAVVLNWQTAAEQNNEGFEIQRRQAVGRGLASSPASNWERIGYVEGAGTTDDPQRYRFRNPAPPTGSLVYRLKQIDTDGIEAFSDPVVIP</sequence>
<evidence type="ECO:0000256" key="1">
    <source>
        <dbReference type="ARBA" id="ARBA00022729"/>
    </source>
</evidence>
<keyword evidence="5" id="KW-1185">Reference proteome</keyword>
<dbReference type="Proteomes" id="UP000221024">
    <property type="component" value="Unassembled WGS sequence"/>
</dbReference>
<evidence type="ECO:0000256" key="2">
    <source>
        <dbReference type="SAM" id="MobiDB-lite"/>
    </source>
</evidence>
<evidence type="ECO:0000256" key="3">
    <source>
        <dbReference type="SAM" id="SignalP"/>
    </source>
</evidence>
<comment type="caution">
    <text evidence="4">The sequence shown here is derived from an EMBL/GenBank/DDBJ whole genome shotgun (WGS) entry which is preliminary data.</text>
</comment>
<dbReference type="InterPro" id="IPR013517">
    <property type="entry name" value="FG-GAP"/>
</dbReference>
<dbReference type="RefSeq" id="WP_098063478.1">
    <property type="nucleotide sequence ID" value="NZ_PDEP01000024.1"/>
</dbReference>